<dbReference type="InterPro" id="IPR036412">
    <property type="entry name" value="HAD-like_sf"/>
</dbReference>
<dbReference type="EC" id="3.1.3.23" evidence="1"/>
<dbReference type="PRINTS" id="PR00413">
    <property type="entry name" value="HADHALOGNASE"/>
</dbReference>
<dbReference type="Gene3D" id="3.40.50.1000">
    <property type="entry name" value="HAD superfamily/HAD-like"/>
    <property type="match status" value="1"/>
</dbReference>
<dbReference type="RefSeq" id="WP_343045908.1">
    <property type="nucleotide sequence ID" value="NZ_JACBZS010000001.1"/>
</dbReference>
<reference evidence="1 2" key="1">
    <citation type="submission" date="2020-07" db="EMBL/GenBank/DDBJ databases">
        <title>Sequencing the genomes of 1000 actinobacteria strains.</title>
        <authorList>
            <person name="Klenk H.-P."/>
        </authorList>
    </citation>
    <scope>NUCLEOTIDE SEQUENCE [LARGE SCALE GENOMIC DNA]</scope>
    <source>
        <strain evidence="1 2">DSM 103164</strain>
    </source>
</reference>
<dbReference type="SUPFAM" id="SSF56784">
    <property type="entry name" value="HAD-like"/>
    <property type="match status" value="1"/>
</dbReference>
<dbReference type="AlphaFoldDB" id="A0A7Z0D942"/>
<comment type="caution">
    <text evidence="1">The sequence shown here is derived from an EMBL/GenBank/DDBJ whole genome shotgun (WGS) entry which is preliminary data.</text>
</comment>
<keyword evidence="2" id="KW-1185">Reference proteome</keyword>
<dbReference type="SFLD" id="SFLDG01135">
    <property type="entry name" value="C1.5.6:_HAD__Beta-PGM__Phospha"/>
    <property type="match status" value="1"/>
</dbReference>
<dbReference type="InterPro" id="IPR023198">
    <property type="entry name" value="PGP-like_dom2"/>
</dbReference>
<dbReference type="Proteomes" id="UP000527616">
    <property type="component" value="Unassembled WGS sequence"/>
</dbReference>
<gene>
    <name evidence="1" type="ORF">GGQ54_001775</name>
</gene>
<dbReference type="InterPro" id="IPR051806">
    <property type="entry name" value="HAD-like_SPP"/>
</dbReference>
<dbReference type="Pfam" id="PF00702">
    <property type="entry name" value="Hydrolase"/>
    <property type="match status" value="1"/>
</dbReference>
<evidence type="ECO:0000313" key="1">
    <source>
        <dbReference type="EMBL" id="NYI71215.1"/>
    </source>
</evidence>
<dbReference type="PANTHER" id="PTHR43481">
    <property type="entry name" value="FRUCTOSE-1-PHOSPHATE PHOSPHATASE"/>
    <property type="match status" value="1"/>
</dbReference>
<evidence type="ECO:0000313" key="2">
    <source>
        <dbReference type="Proteomes" id="UP000527616"/>
    </source>
</evidence>
<dbReference type="EMBL" id="JACBZS010000001">
    <property type="protein sequence ID" value="NYI71215.1"/>
    <property type="molecule type" value="Genomic_DNA"/>
</dbReference>
<dbReference type="PANTHER" id="PTHR43481:SF4">
    <property type="entry name" value="GLYCEROL-1-PHOSPHATE PHOSPHOHYDROLASE 1-RELATED"/>
    <property type="match status" value="1"/>
</dbReference>
<accession>A0A7Z0D942</accession>
<dbReference type="GO" id="GO:0050308">
    <property type="term" value="F:sugar-phosphatase activity"/>
    <property type="evidence" value="ECO:0007669"/>
    <property type="project" value="UniProtKB-EC"/>
</dbReference>
<proteinExistence type="predicted"/>
<organism evidence="1 2">
    <name type="scientific">Naumannella cuiyingiana</name>
    <dbReference type="NCBI Taxonomy" id="1347891"/>
    <lineage>
        <taxon>Bacteria</taxon>
        <taxon>Bacillati</taxon>
        <taxon>Actinomycetota</taxon>
        <taxon>Actinomycetes</taxon>
        <taxon>Propionibacteriales</taxon>
        <taxon>Propionibacteriaceae</taxon>
        <taxon>Naumannella</taxon>
    </lineage>
</organism>
<dbReference type="InterPro" id="IPR023214">
    <property type="entry name" value="HAD_sf"/>
</dbReference>
<dbReference type="NCBIfam" id="TIGR01509">
    <property type="entry name" value="HAD-SF-IA-v3"/>
    <property type="match status" value="1"/>
</dbReference>
<dbReference type="InterPro" id="IPR006439">
    <property type="entry name" value="HAD-SF_hydro_IA"/>
</dbReference>
<dbReference type="Gene3D" id="1.10.150.240">
    <property type="entry name" value="Putative phosphatase, domain 2"/>
    <property type="match status" value="1"/>
</dbReference>
<name>A0A7Z0D942_9ACTN</name>
<dbReference type="SFLD" id="SFLDG01129">
    <property type="entry name" value="C1.5:_HAD__Beta-PGM__Phosphata"/>
    <property type="match status" value="1"/>
</dbReference>
<sequence length="225" mass="22927">MSSGDALFGGRDFAAVIFDMDGTLIDSTPAVNRSWTTWATEFGVTREQLDGNHGVPAAAIAAKVLPADRVAEAVARIAALELADVEGVVPLPGAVRAMAELAGVPHAIATSSTAPLAAARLAASELAPPDVLVTADDVERGKPAPDPFLLAARRLGVDPGDCLVVEDAPQGLVAARAAGCTTLAVITTTARDELSADAIVPDLGAVRWQPRDGGRVALAAVDQPE</sequence>
<keyword evidence="1" id="KW-0378">Hydrolase</keyword>
<dbReference type="SFLD" id="SFLDS00003">
    <property type="entry name" value="Haloacid_Dehalogenase"/>
    <property type="match status" value="1"/>
</dbReference>
<protein>
    <submittedName>
        <fullName evidence="1">Sugar-phosphatase</fullName>
        <ecNumber evidence="1">3.1.3.23</ecNumber>
    </submittedName>
</protein>